<gene>
    <name evidence="1" type="ORF">GMARGA_LOCUS24720</name>
</gene>
<accession>A0ABN7W049</accession>
<name>A0ABN7W049_GIGMA</name>
<dbReference type="EMBL" id="CAJVQB010026430">
    <property type="protein sequence ID" value="CAG8808520.1"/>
    <property type="molecule type" value="Genomic_DNA"/>
</dbReference>
<protein>
    <submittedName>
        <fullName evidence="1">43674_t:CDS:1</fullName>
    </submittedName>
</protein>
<evidence type="ECO:0000313" key="2">
    <source>
        <dbReference type="Proteomes" id="UP000789901"/>
    </source>
</evidence>
<evidence type="ECO:0000313" key="1">
    <source>
        <dbReference type="EMBL" id="CAG8808520.1"/>
    </source>
</evidence>
<proteinExistence type="predicted"/>
<comment type="caution">
    <text evidence="1">The sequence shown here is derived from an EMBL/GenBank/DDBJ whole genome shotgun (WGS) entry which is preliminary data.</text>
</comment>
<reference evidence="1 2" key="1">
    <citation type="submission" date="2021-06" db="EMBL/GenBank/DDBJ databases">
        <authorList>
            <person name="Kallberg Y."/>
            <person name="Tangrot J."/>
            <person name="Rosling A."/>
        </authorList>
    </citation>
    <scope>NUCLEOTIDE SEQUENCE [LARGE SCALE GENOMIC DNA]</scope>
    <source>
        <strain evidence="1 2">120-4 pot B 10/14</strain>
    </source>
</reference>
<feature type="non-terminal residue" evidence="1">
    <location>
        <position position="1"/>
    </location>
</feature>
<dbReference type="Proteomes" id="UP000789901">
    <property type="component" value="Unassembled WGS sequence"/>
</dbReference>
<sequence length="182" mass="21140">VQQREVPQDVSKSKQKKHIINAKNKRVKIQDKYKAVIEDNSKLESKIKKKSRIDTREQKLLVLLKVAKGISEIIKGPQDNKSRELVSDGPLSSNSYLFFVEEKKEVKLKIACYNINEISRNKLVEAKVYWQSLRVIKRVKKEKSLQEKIKKAVVKHFEKIDDDLSRILASILKKPYNKISIG</sequence>
<organism evidence="1 2">
    <name type="scientific">Gigaspora margarita</name>
    <dbReference type="NCBI Taxonomy" id="4874"/>
    <lineage>
        <taxon>Eukaryota</taxon>
        <taxon>Fungi</taxon>
        <taxon>Fungi incertae sedis</taxon>
        <taxon>Mucoromycota</taxon>
        <taxon>Glomeromycotina</taxon>
        <taxon>Glomeromycetes</taxon>
        <taxon>Diversisporales</taxon>
        <taxon>Gigasporaceae</taxon>
        <taxon>Gigaspora</taxon>
    </lineage>
</organism>
<keyword evidence="2" id="KW-1185">Reference proteome</keyword>